<dbReference type="PANTHER" id="PTHR33420">
    <property type="entry name" value="FIMBRIAL SUBUNIT ELFA-RELATED"/>
    <property type="match status" value="1"/>
</dbReference>
<dbReference type="PANTHER" id="PTHR33420:SF3">
    <property type="entry name" value="FIMBRIAL SUBUNIT ELFA"/>
    <property type="match status" value="1"/>
</dbReference>
<name>A0A192CHS6_ECO25</name>
<evidence type="ECO:0000256" key="2">
    <source>
        <dbReference type="ARBA" id="ARBA00006671"/>
    </source>
</evidence>
<dbReference type="GO" id="GO:0009289">
    <property type="term" value="C:pilus"/>
    <property type="evidence" value="ECO:0007669"/>
    <property type="project" value="UniProtKB-SubCell"/>
</dbReference>
<feature type="signal peptide" evidence="5">
    <location>
        <begin position="1"/>
        <end position="31"/>
    </location>
</feature>
<dbReference type="Gene3D" id="2.60.40.1090">
    <property type="entry name" value="Fimbrial-type adhesion domain"/>
    <property type="match status" value="1"/>
</dbReference>
<dbReference type="Pfam" id="PF00419">
    <property type="entry name" value="Fimbrial"/>
    <property type="match status" value="1"/>
</dbReference>
<dbReference type="EMBL" id="CP015085">
    <property type="protein sequence ID" value="ANK05460.1"/>
    <property type="molecule type" value="Genomic_DNA"/>
</dbReference>
<dbReference type="InterPro" id="IPR050263">
    <property type="entry name" value="Bact_Fimbrial_Adh_Pro"/>
</dbReference>
<keyword evidence="3 5" id="KW-0732">Signal</keyword>
<evidence type="ECO:0000256" key="4">
    <source>
        <dbReference type="ARBA" id="ARBA00023263"/>
    </source>
</evidence>
<evidence type="ECO:0000256" key="5">
    <source>
        <dbReference type="SAM" id="SignalP"/>
    </source>
</evidence>
<dbReference type="InterPro" id="IPR008966">
    <property type="entry name" value="Adhesion_dom_sf"/>
</dbReference>
<protein>
    <submittedName>
        <fullName evidence="7">YadN</fullName>
    </submittedName>
</protein>
<comment type="similarity">
    <text evidence="2">Belongs to the fimbrial protein family.</text>
</comment>
<dbReference type="SUPFAM" id="SSF49401">
    <property type="entry name" value="Bacterial adhesins"/>
    <property type="match status" value="1"/>
</dbReference>
<evidence type="ECO:0000313" key="7">
    <source>
        <dbReference type="EMBL" id="ANK05460.1"/>
    </source>
</evidence>
<organism evidence="7 8">
    <name type="scientific">Escherichia coli O25b:H4</name>
    <dbReference type="NCBI Taxonomy" id="941280"/>
    <lineage>
        <taxon>Bacteria</taxon>
        <taxon>Pseudomonadati</taxon>
        <taxon>Pseudomonadota</taxon>
        <taxon>Gammaproteobacteria</taxon>
        <taxon>Enterobacterales</taxon>
        <taxon>Enterobacteriaceae</taxon>
        <taxon>Escherichia</taxon>
    </lineage>
</organism>
<dbReference type="GO" id="GO:0043709">
    <property type="term" value="P:cell adhesion involved in single-species biofilm formation"/>
    <property type="evidence" value="ECO:0007669"/>
    <property type="project" value="TreeGrafter"/>
</dbReference>
<dbReference type="AlphaFoldDB" id="A0A192CHS6"/>
<sequence>MEYDSRIFMSKKLGFALSGLMLAMVAGSASADMDGGQLNISGLVVDNTCETRVDGGNKDGLILLQTATVGEISEGVLDTTVGAKAKPFSITVDCSKANPAPGSTAKMTFGSVFFGNSKGTLNNDMSINTPSDGVNIALHNIEGSTIKQVKINNPGDIYSKALDATSKSATYDFKASYVRADASLAATAGYVKTNTAYTVTYQ</sequence>
<keyword evidence="4" id="KW-0281">Fimbrium</keyword>
<proteinExistence type="inferred from homology"/>
<dbReference type="InterPro" id="IPR036937">
    <property type="entry name" value="Adhesion_dom_fimbrial_sf"/>
</dbReference>
<dbReference type="InterPro" id="IPR000259">
    <property type="entry name" value="Adhesion_dom_fimbrial"/>
</dbReference>
<evidence type="ECO:0000313" key="8">
    <source>
        <dbReference type="Proteomes" id="UP000183316"/>
    </source>
</evidence>
<evidence type="ECO:0000259" key="6">
    <source>
        <dbReference type="Pfam" id="PF00419"/>
    </source>
</evidence>
<accession>A0A192CHS6</accession>
<dbReference type="Proteomes" id="UP000183316">
    <property type="component" value="Chromosome"/>
</dbReference>
<reference evidence="7 8" key="1">
    <citation type="submission" date="2016-03" db="EMBL/GenBank/DDBJ databases">
        <title>Genome Sequence and Comparative Pathogenic Determinants of Uropathogenic Escherichia coli O25b:H4, a Clinical Isolate from Saudi Arabia.</title>
        <authorList>
            <person name="Alyamani E.A.J."/>
            <person name="Khiyami M.A."/>
            <person name="Booq R.Y."/>
            <person name="Bahwerth F.S."/>
            <person name="Vaisvil B."/>
            <person name="Schmitt D.P."/>
            <person name="Kapatral V."/>
        </authorList>
    </citation>
    <scope>NUCLEOTIDE SEQUENCE [LARGE SCALE GENOMIC DNA]</scope>
    <source>
        <strain evidence="7 8">O25b:H4</strain>
    </source>
</reference>
<evidence type="ECO:0000256" key="3">
    <source>
        <dbReference type="ARBA" id="ARBA00022729"/>
    </source>
</evidence>
<dbReference type="PATRIC" id="fig|941280.3.peg.4169"/>
<evidence type="ECO:0000256" key="1">
    <source>
        <dbReference type="ARBA" id="ARBA00004561"/>
    </source>
</evidence>
<feature type="domain" description="Fimbrial-type adhesion" evidence="6">
    <location>
        <begin position="39"/>
        <end position="202"/>
    </location>
</feature>
<feature type="chain" id="PRO_5008251486" evidence="5">
    <location>
        <begin position="32"/>
        <end position="202"/>
    </location>
</feature>
<comment type="subcellular location">
    <subcellularLocation>
        <location evidence="1">Fimbrium</location>
    </subcellularLocation>
</comment>
<gene>
    <name evidence="7" type="ORF">WLH_04199</name>
</gene>